<dbReference type="Gene3D" id="3.30.559.10">
    <property type="entry name" value="Chloramphenicol acetyltransferase-like domain"/>
    <property type="match status" value="1"/>
</dbReference>
<evidence type="ECO:0000259" key="11">
    <source>
        <dbReference type="PROSITE" id="PS52019"/>
    </source>
</evidence>
<dbReference type="Pfam" id="PF08659">
    <property type="entry name" value="KR"/>
    <property type="match status" value="2"/>
</dbReference>
<dbReference type="Pfam" id="PF00550">
    <property type="entry name" value="PP-binding"/>
    <property type="match status" value="2"/>
</dbReference>
<evidence type="ECO:0000256" key="4">
    <source>
        <dbReference type="ARBA" id="ARBA00022450"/>
    </source>
</evidence>
<dbReference type="Proteomes" id="UP000502894">
    <property type="component" value="Chromosome"/>
</dbReference>
<dbReference type="UniPathway" id="UPA00094"/>
<dbReference type="SUPFAM" id="SSF52777">
    <property type="entry name" value="CoA-dependent acyltransferases"/>
    <property type="match status" value="2"/>
</dbReference>
<dbReference type="GO" id="GO:0006633">
    <property type="term" value="P:fatty acid biosynthetic process"/>
    <property type="evidence" value="ECO:0007669"/>
    <property type="project" value="UniProtKB-UniPathway"/>
</dbReference>
<dbReference type="SMART" id="SM00823">
    <property type="entry name" value="PKS_PP"/>
    <property type="match status" value="2"/>
</dbReference>
<dbReference type="Pfam" id="PF14765">
    <property type="entry name" value="PS-DH"/>
    <property type="match status" value="1"/>
</dbReference>
<feature type="region of interest" description="C-terminal hotdog fold" evidence="8">
    <location>
        <begin position="1880"/>
        <end position="2022"/>
    </location>
</feature>
<dbReference type="InterPro" id="IPR014031">
    <property type="entry name" value="Ketoacyl_synth_C"/>
</dbReference>
<dbReference type="InterPro" id="IPR042104">
    <property type="entry name" value="PKS_dehydratase_sf"/>
</dbReference>
<dbReference type="SUPFAM" id="SSF47336">
    <property type="entry name" value="ACP-like"/>
    <property type="match status" value="2"/>
</dbReference>
<dbReference type="GO" id="GO:0004312">
    <property type="term" value="F:fatty acid synthase activity"/>
    <property type="evidence" value="ECO:0007669"/>
    <property type="project" value="TreeGrafter"/>
</dbReference>
<dbReference type="Pfam" id="PF02801">
    <property type="entry name" value="Ketoacyl-synt_C"/>
    <property type="match status" value="2"/>
</dbReference>
<feature type="domain" description="Carrier" evidence="9">
    <location>
        <begin position="2478"/>
        <end position="2556"/>
    </location>
</feature>
<comment type="similarity">
    <text evidence="3">Belongs to the short-chain dehydrogenases/reductases (SDR) family.</text>
</comment>
<dbReference type="InterPro" id="IPR049552">
    <property type="entry name" value="PKS_DH_N"/>
</dbReference>
<dbReference type="InterPro" id="IPR036736">
    <property type="entry name" value="ACP-like_sf"/>
</dbReference>
<dbReference type="InterPro" id="IPR001242">
    <property type="entry name" value="Condensation_dom"/>
</dbReference>
<name>A0A6F8T866_9GAMM</name>
<evidence type="ECO:0000256" key="6">
    <source>
        <dbReference type="ARBA" id="ARBA00022679"/>
    </source>
</evidence>
<dbReference type="InterPro" id="IPR016039">
    <property type="entry name" value="Thiolase-like"/>
</dbReference>
<dbReference type="Gene3D" id="3.10.129.110">
    <property type="entry name" value="Polyketide synthase dehydratase"/>
    <property type="match status" value="1"/>
</dbReference>
<dbReference type="Pfam" id="PF00109">
    <property type="entry name" value="ketoacyl-synt"/>
    <property type="match status" value="2"/>
</dbReference>
<feature type="region of interest" description="N-terminal hotdog fold" evidence="8">
    <location>
        <begin position="1748"/>
        <end position="1867"/>
    </location>
</feature>
<evidence type="ECO:0000313" key="13">
    <source>
        <dbReference type="Proteomes" id="UP000502894"/>
    </source>
</evidence>
<dbReference type="GO" id="GO:0031177">
    <property type="term" value="F:phosphopantetheine binding"/>
    <property type="evidence" value="ECO:0007669"/>
    <property type="project" value="InterPro"/>
</dbReference>
<dbReference type="InterPro" id="IPR020806">
    <property type="entry name" value="PKS_PP-bd"/>
</dbReference>
<reference evidence="12" key="1">
    <citation type="journal article" date="2020" name="Microbiol. Resour. Announc.">
        <title>Complete Genome Sequence of Novel Psychrotolerant Legionella Strain TUM19329, Isolated from Antarctic Lake Sediment.</title>
        <authorList>
            <person name="Shimada S."/>
            <person name="Nakai R."/>
            <person name="Aoki K."/>
            <person name="Shimoeda N."/>
            <person name="Ohno G."/>
            <person name="Miyazaki Y."/>
            <person name="Kudoh S."/>
            <person name="Imura S."/>
            <person name="Watanabe K."/>
            <person name="Ishii Y."/>
            <person name="Tateda K."/>
        </authorList>
    </citation>
    <scope>NUCLEOTIDE SEQUENCE [LARGE SCALE GENOMIC DNA]</scope>
    <source>
        <strain evidence="12">TUM19329</strain>
    </source>
</reference>
<dbReference type="PANTHER" id="PTHR43775:SF37">
    <property type="entry name" value="SI:DKEY-61P9.11"/>
    <property type="match status" value="1"/>
</dbReference>
<dbReference type="PROSITE" id="PS52019">
    <property type="entry name" value="PKS_MFAS_DH"/>
    <property type="match status" value="1"/>
</dbReference>
<dbReference type="InterPro" id="IPR013968">
    <property type="entry name" value="PKS_KR"/>
</dbReference>
<dbReference type="InterPro" id="IPR049900">
    <property type="entry name" value="PKS_mFAS_DH"/>
</dbReference>
<dbReference type="RefSeq" id="WP_173238099.1">
    <property type="nucleotide sequence ID" value="NZ_AP022839.1"/>
</dbReference>
<dbReference type="InterPro" id="IPR020841">
    <property type="entry name" value="PKS_Beta-ketoAc_synthase_dom"/>
</dbReference>
<proteinExistence type="inferred from homology"/>
<evidence type="ECO:0000256" key="3">
    <source>
        <dbReference type="ARBA" id="ARBA00006484"/>
    </source>
</evidence>
<feature type="domain" description="Ketosynthase family 3 (KS3)" evidence="10">
    <location>
        <begin position="1164"/>
        <end position="1590"/>
    </location>
</feature>
<dbReference type="GO" id="GO:0004315">
    <property type="term" value="F:3-oxoacyl-[acyl-carrier-protein] synthase activity"/>
    <property type="evidence" value="ECO:0007669"/>
    <property type="project" value="InterPro"/>
</dbReference>
<evidence type="ECO:0000259" key="10">
    <source>
        <dbReference type="PROSITE" id="PS52004"/>
    </source>
</evidence>
<dbReference type="EMBL" id="AP022839">
    <property type="protein sequence ID" value="BCA96874.1"/>
    <property type="molecule type" value="Genomic_DNA"/>
</dbReference>
<evidence type="ECO:0000256" key="1">
    <source>
        <dbReference type="ARBA" id="ARBA00001957"/>
    </source>
</evidence>
<dbReference type="InterPro" id="IPR020807">
    <property type="entry name" value="PKS_DH"/>
</dbReference>
<accession>A0A6F8T866</accession>
<comment type="pathway">
    <text evidence="2">Lipid metabolism; fatty acid biosynthesis.</text>
</comment>
<dbReference type="Pfam" id="PF00668">
    <property type="entry name" value="Condensation"/>
    <property type="match status" value="1"/>
</dbReference>
<dbReference type="InterPro" id="IPR006162">
    <property type="entry name" value="Ppantetheine_attach_site"/>
</dbReference>
<sequence length="3069" mass="347009">MDKKNQEYNTVDTLDEPIAIVGMNCQFPGVDADIEDVNAFYEMLLKEQTPIKKVPENRWDINQYYDADRQKEDKIVSRVGGFLENPQVFDATFFKILPVEAKQIDPQHRLFLEVSIRALNHANITLESLKNSNTGVFCGISTHDYSQLNYKDNIKFNAYTYIGSADSAAAGRLSYFLNLKGPCITVDTACSSSLSALYLATTALRNQQCDMAILGGVHLSLCPEIFIGVTKANMLSALGQCSSFDAKADGYARSEGCGVVVVKRLSDALKDNNRIHAVIKSIVMNQDGGGMGMAAPNLEAQIELHQSVLEQAHLAAGDIDYIETHGTGTVVGDSIEFNAIRHIHQGHHSKVKPLIIGAVKNNLGHTISSSGMASLIKVVEVFKNEIIPANLHYSTPNSSIAPDSIPALIPVKATPFTKQKNKKRHAQVSNFGFTGTNVSAIIEEPPSIVVHESSAENGEPLCFVISANSEYSLQQMLINQQDYLKKTSVSLRDVCYTLLDCRDHYKFRCAIIAKDKKELINKLESKNYTVKKVSIEKDIIKIGSDAKQIYEYYLSGVNLRSDKNKVQYNQTDLPLYVFDRKSYWHDKEKSDETQLPEDWCFNLELLYQPIDISNEKKTGGQWLLIGARQLAPGLIQQGLHIVQEEDNYSLNDLDGIIFAESLDSPVPKNIDARIALQKKTLKKLLALVRELNPKAIKLRLLVLAAHDTPEHQLDSSPLYGFCKTLVLELPQCKTILIDLDKTEDNSVIQIMQEINYNHGKHYDHVISYRKGERLVFRLKKAMLQGKKKSLNPEGRYLITGGCGGLGLVTAEALLAAGATELILLSRTIDTPSIKTNLKKMQSLYPDRVIRSVSLDITDKENLHQFLSECNADGLLKGIVHAAGASTIAPLLEHQNKDIDYLFSAKVQGGWYLHELSQNFALDFFVVYSSISSVFGSNKESVYSATNSFLDALVTERQRLGLVGTAIQWGPWAEVGMAKKRSRDQGIKQALIHNEQGQEFIQRLINGHSTHTTIIAPDYLKFMLDFVPKPLPAFYKCLADELNLVQKSSHSDLSPWLSEYIRTDDDKKLVACKGMLSATCKEILGIAKVDELDEFEGFFEIGLDSLMMTELATRLKEQLTPVFNVVATIAFDYPSINKLSTYIESELKSHLSEIRMLPSSAESADDSIAIIGMSCSLPNAPDITAYQILLENGLSGIRDIPIERWDNSRFYDPDPDAPGKSYVNKLGLLDEIKYFDPFFFGISPREAPLMDPQQRLFLENCYKALEHANYPPSFLRGSLTGVYAGVGSSHEYYSQLEKAGLSNDELGMFAVTGKALNIIPGRVAFTFDFKGPALSVDTACSSSLVAIHYACQSLKNREIDFALAGGVNVLLRPESIVNLCKAKALSPESQCKTFDESADGYVRAEGCGVLFLKRIADALRDNDTILAVIKGSAVNNDGKSAGLTVPNGKSQEDVMMAALGQTKLASSDIGYVEAHGTGTPLGDPIEIHSINKVYGNERGQENRLYVGAVKTNIGHLESASGVASMIKVIMSLQNKRIYKNLNFKQLNPKIKLDDTQLALHNRDWNTNTKLKSAGVNAFGFSGTNAHVILQEFPQKTMQRQTPPSRWNVLLISAKTLKSLDELIKRYQQFLETTLFHFNDLCFTAAACRDHYTYRLVVAAKNAREASLLLEKGEFASSHGTKNFLDLQYDKELNFLVSDYLQGKNVDWRAYYKANNDPLIKVDLPGYIFDRSMFWLEKKDINIVPINPIHPLLGRMLSMPGNEYVFNHQLNFNKINYINQYRIFDKEIVPTAVFIESGLAAARAVLKGQSFSIEQFIIERPLYPTQGMDFQVQVKPKDTQRYMISIYAKQNDNWQKYSDMEMQSTSSAPASVDINVLKSSLTNPVDLAQFYEELKKGPISFGAELAVLLEAYASSHSVLSKVVLAKTNSEQGYTYHPSLLESAIQSLFLINKDLKSDITYVPYSFSRMTVYQNAPRTVWIHSITREPKNRNEWCADVHFYDNSGLLIADLEELQLRQVTKNHFFSYESVLEHLYDIQWRALNGNLQNPKNRPSLCVISKDEAKTQKLFGNLNYQFIDDVNKLDRVEDKNIVFLYEQEQFNDLFHCCQKMFQSPPASFILVTENAYVIDDRVDKVNPYHTMASAFWKSFRNELDFGKNYTIDLSANSTPAATLDYAFNPENEETQFAVRDKIYLPRLEKKKLPVNPAPQEALFDREASYLITGGTGGLAKPLIEYLIHRGVKHIIITSRSECPLDTQDLIDKARKKHVDIKHYVADASNFQKMEDLVKTIEQGFNPLKGVFHLAGVIRDELIINLSDEAIQEVLTAKIDGALTLHELTQNLQLDHFVLFSSSASILGPRGQSNYVAANGFLDGLAHLRQQKGLPALSINWGAFHSLGMAAKNINSIQRRGLIPMDKKSIDVLDVLLPSQMPQILICPIHWDVYCKNTPKQITFSEQTKDTLSPDYHFLAFLRQKTGKERVAILSRVLSDIAADVLRLDNIDQVGTKKDLFAMGMDSLMSLELRNRIHDKLQCPTLSLPIEYFINEPRIDKIARNVANELQIFFEHEPDYSSSQAFVAEEIPLCDTQYIFWMIKKIASSFNCAMQLQLHGKLNKELLSEAIEFAINQNSVFWLNISESAPVQMLKKQGRFRLIYEDISLNYNRDILNEVFYDNVMQIIPFTIQPLIRMYLYKLNNELHELHIMIPHIILDDSSYRILFDQFKQNYETLILGKKLVSVPEKYTYLDYVKHNNALYEKNLKMKVDFWNGYNKDFQRLSFGSVYHLPDASNQPQNLFHYPMEVQLIERFKEWHHAKNINLSTGVIAVCQIVFYKISLQKKIPITILHTGREGSRYKSVVGLFTEYKRINIALNEGFTFIDFLKSIEEELTKTAPYQKCSQLIKNAGLKDSRLTLGQYLTYLFNKLVLSSRFKKSKINPITTDYYLRHLALLLWRKTKINIKYRLNQLFRLNLLISKPDRLRVLINITASFFIKEPRDLKFAGLDTTIPNHYGSVDRPIGNQTLWLYFTKDQFNEYRLSINGPLTVVCKDLIAQELKHVMTKVLENNEFKISDLLRY</sequence>
<dbReference type="InterPro" id="IPR023213">
    <property type="entry name" value="CAT-like_dom_sf"/>
</dbReference>
<dbReference type="KEGG" id="lant:TUM19329_32350"/>
<evidence type="ECO:0000256" key="5">
    <source>
        <dbReference type="ARBA" id="ARBA00022553"/>
    </source>
</evidence>
<dbReference type="Gene3D" id="3.30.559.30">
    <property type="entry name" value="Nonribosomal peptide synthetase, condensation domain"/>
    <property type="match status" value="1"/>
</dbReference>
<dbReference type="InterPro" id="IPR036291">
    <property type="entry name" value="NAD(P)-bd_dom_sf"/>
</dbReference>
<dbReference type="SMART" id="SM00825">
    <property type="entry name" value="PKS_KS"/>
    <property type="match status" value="2"/>
</dbReference>
<comment type="caution">
    <text evidence="8">Lacks conserved residue(s) required for the propagation of feature annotation.</text>
</comment>
<dbReference type="Pfam" id="PF16197">
    <property type="entry name" value="KAsynt_C_assoc"/>
    <property type="match status" value="1"/>
</dbReference>
<evidence type="ECO:0000313" key="12">
    <source>
        <dbReference type="EMBL" id="BCA96874.1"/>
    </source>
</evidence>
<dbReference type="SUPFAM" id="SSF53901">
    <property type="entry name" value="Thiolase-like"/>
    <property type="match status" value="2"/>
</dbReference>
<feature type="domain" description="Ketosynthase family 3 (KS3)" evidence="10">
    <location>
        <begin position="15"/>
        <end position="444"/>
    </location>
</feature>
<dbReference type="FunFam" id="3.40.47.10:FF:000019">
    <property type="entry name" value="Polyketide synthase type I"/>
    <property type="match status" value="1"/>
</dbReference>
<dbReference type="Pfam" id="PF21089">
    <property type="entry name" value="PKS_DH_N"/>
    <property type="match status" value="1"/>
</dbReference>
<dbReference type="InterPro" id="IPR032821">
    <property type="entry name" value="PKS_assoc"/>
</dbReference>
<dbReference type="Pfam" id="PF22621">
    <property type="entry name" value="CurL-like_PKS_C"/>
    <property type="match status" value="1"/>
</dbReference>
<keyword evidence="6" id="KW-0808">Transferase</keyword>
<keyword evidence="5" id="KW-0597">Phosphoprotein</keyword>
<dbReference type="Gene3D" id="1.10.1240.100">
    <property type="match status" value="1"/>
</dbReference>
<evidence type="ECO:0000259" key="9">
    <source>
        <dbReference type="PROSITE" id="PS50075"/>
    </source>
</evidence>
<evidence type="ECO:0000256" key="2">
    <source>
        <dbReference type="ARBA" id="ARBA00005194"/>
    </source>
</evidence>
<dbReference type="InterPro" id="IPR057326">
    <property type="entry name" value="KR_dom"/>
</dbReference>
<comment type="cofactor">
    <cofactor evidence="1">
        <name>pantetheine 4'-phosphate</name>
        <dbReference type="ChEBI" id="CHEBI:47942"/>
    </cofactor>
</comment>
<dbReference type="Gene3D" id="1.10.1200.10">
    <property type="entry name" value="ACP-like"/>
    <property type="match status" value="2"/>
</dbReference>
<dbReference type="PROSITE" id="PS00606">
    <property type="entry name" value="KS3_1"/>
    <property type="match status" value="2"/>
</dbReference>
<dbReference type="PANTHER" id="PTHR43775">
    <property type="entry name" value="FATTY ACID SYNTHASE"/>
    <property type="match status" value="1"/>
</dbReference>
<dbReference type="InterPro" id="IPR018201">
    <property type="entry name" value="Ketoacyl_synth_AS"/>
</dbReference>
<dbReference type="PROSITE" id="PS52004">
    <property type="entry name" value="KS3_2"/>
    <property type="match status" value="2"/>
</dbReference>
<dbReference type="Gene3D" id="3.40.50.720">
    <property type="entry name" value="NAD(P)-binding Rossmann-like Domain"/>
    <property type="match status" value="2"/>
</dbReference>
<organism evidence="12 13">
    <name type="scientific">Legionella antarctica</name>
    <dbReference type="NCBI Taxonomy" id="2708020"/>
    <lineage>
        <taxon>Bacteria</taxon>
        <taxon>Pseudomonadati</taxon>
        <taxon>Pseudomonadota</taxon>
        <taxon>Gammaproteobacteria</taxon>
        <taxon>Legionellales</taxon>
        <taxon>Legionellaceae</taxon>
        <taxon>Legionella</taxon>
    </lineage>
</organism>
<evidence type="ECO:0000256" key="7">
    <source>
        <dbReference type="ARBA" id="ARBA00054155"/>
    </source>
</evidence>
<dbReference type="Gene3D" id="3.30.70.3290">
    <property type="match status" value="1"/>
</dbReference>
<protein>
    <submittedName>
        <fullName evidence="12">Polyketide synthase</fullName>
    </submittedName>
</protein>
<comment type="function">
    <text evidence="7">Involved in production of the polyketide antibiotic thailandamide.</text>
</comment>
<dbReference type="InterPro" id="IPR049551">
    <property type="entry name" value="PKS_DH_C"/>
</dbReference>
<dbReference type="SUPFAM" id="SSF51735">
    <property type="entry name" value="NAD(P)-binding Rossmann-fold domains"/>
    <property type="match status" value="3"/>
</dbReference>
<dbReference type="PROSITE" id="PS00012">
    <property type="entry name" value="PHOSPHOPANTETHEINE"/>
    <property type="match status" value="2"/>
</dbReference>
<evidence type="ECO:0000256" key="8">
    <source>
        <dbReference type="PROSITE-ProRule" id="PRU01363"/>
    </source>
</evidence>
<dbReference type="InterPro" id="IPR009081">
    <property type="entry name" value="PP-bd_ACP"/>
</dbReference>
<gene>
    <name evidence="12" type="primary">pksJ</name>
    <name evidence="12" type="ORF">TUM19329_32350</name>
</gene>
<dbReference type="Gene3D" id="3.40.47.10">
    <property type="match status" value="2"/>
</dbReference>
<dbReference type="CDD" id="cd00833">
    <property type="entry name" value="PKS"/>
    <property type="match status" value="2"/>
</dbReference>
<keyword evidence="4" id="KW-0596">Phosphopantetheine</keyword>
<dbReference type="InterPro" id="IPR050091">
    <property type="entry name" value="PKS_NRPS_Biosynth_Enz"/>
</dbReference>
<dbReference type="SMART" id="SM00822">
    <property type="entry name" value="PKS_KR"/>
    <property type="match status" value="2"/>
</dbReference>
<dbReference type="InterPro" id="IPR014030">
    <property type="entry name" value="Ketoacyl_synth_N"/>
</dbReference>
<dbReference type="SMART" id="SM00826">
    <property type="entry name" value="PKS_DH"/>
    <property type="match status" value="1"/>
</dbReference>
<dbReference type="PROSITE" id="PS50075">
    <property type="entry name" value="CARRIER"/>
    <property type="match status" value="2"/>
</dbReference>
<feature type="domain" description="Carrier" evidence="9">
    <location>
        <begin position="1069"/>
        <end position="1146"/>
    </location>
</feature>
<keyword evidence="13" id="KW-1185">Reference proteome</keyword>
<feature type="domain" description="PKS/mFAS DH" evidence="11">
    <location>
        <begin position="1748"/>
        <end position="2022"/>
    </location>
</feature>